<organism evidence="1">
    <name type="scientific">Rhizophora mucronata</name>
    <name type="common">Asiatic mangrove</name>
    <dbReference type="NCBI Taxonomy" id="61149"/>
    <lineage>
        <taxon>Eukaryota</taxon>
        <taxon>Viridiplantae</taxon>
        <taxon>Streptophyta</taxon>
        <taxon>Embryophyta</taxon>
        <taxon>Tracheophyta</taxon>
        <taxon>Spermatophyta</taxon>
        <taxon>Magnoliopsida</taxon>
        <taxon>eudicotyledons</taxon>
        <taxon>Gunneridae</taxon>
        <taxon>Pentapetalae</taxon>
        <taxon>rosids</taxon>
        <taxon>fabids</taxon>
        <taxon>Malpighiales</taxon>
        <taxon>Rhizophoraceae</taxon>
        <taxon>Rhizophora</taxon>
    </lineage>
</organism>
<dbReference type="EMBL" id="GGEC01042197">
    <property type="protein sequence ID" value="MBX22681.1"/>
    <property type="molecule type" value="Transcribed_RNA"/>
</dbReference>
<sequence length="29" mass="3546">MIKLKHNFAPIFAYQHLLFMQCFRFSKGE</sequence>
<name>A0A2P2LXI1_RHIMU</name>
<protein>
    <submittedName>
        <fullName evidence="1">Uncharacterized protein</fullName>
    </submittedName>
</protein>
<dbReference type="AlphaFoldDB" id="A0A2P2LXI1"/>
<evidence type="ECO:0000313" key="1">
    <source>
        <dbReference type="EMBL" id="MBX22681.1"/>
    </source>
</evidence>
<reference evidence="1" key="1">
    <citation type="submission" date="2018-02" db="EMBL/GenBank/DDBJ databases">
        <title>Rhizophora mucronata_Transcriptome.</title>
        <authorList>
            <person name="Meera S.P."/>
            <person name="Sreeshan A."/>
            <person name="Augustine A."/>
        </authorList>
    </citation>
    <scope>NUCLEOTIDE SEQUENCE</scope>
    <source>
        <tissue evidence="1">Leaf</tissue>
    </source>
</reference>
<proteinExistence type="predicted"/>
<accession>A0A2P2LXI1</accession>